<keyword evidence="5" id="KW-1185">Reference proteome</keyword>
<dbReference type="InterPro" id="IPR015943">
    <property type="entry name" value="WD40/YVTN_repeat-like_dom_sf"/>
</dbReference>
<dbReference type="InterPro" id="IPR036322">
    <property type="entry name" value="WD40_repeat_dom_sf"/>
</dbReference>
<keyword evidence="1 3" id="KW-0853">WD repeat</keyword>
<reference evidence="5" key="1">
    <citation type="journal article" date="2011" name="Proc. Natl. Acad. Sci. U.S.A.">
        <title>Genomic insights into the physiology and ecology of the marine filamentous cyanobacterium Lyngbya majuscula.</title>
        <authorList>
            <person name="Jones A.C."/>
            <person name="Monroe E.A."/>
            <person name="Podell S."/>
            <person name="Hess W.R."/>
            <person name="Klages S."/>
            <person name="Esquenazi E."/>
            <person name="Niessen S."/>
            <person name="Hoover H."/>
            <person name="Rothmann M."/>
            <person name="Lasken R.S."/>
            <person name="Yates J.R.III."/>
            <person name="Reinhardt R."/>
            <person name="Kube M."/>
            <person name="Burkart M.D."/>
            <person name="Allen E.E."/>
            <person name="Dorrestein P.C."/>
            <person name="Gerwick W.H."/>
            <person name="Gerwick L."/>
        </authorList>
    </citation>
    <scope>NUCLEOTIDE SEQUENCE [LARGE SCALE GENOMIC DNA]</scope>
    <source>
        <strain evidence="5">3L</strain>
    </source>
</reference>
<accession>F4XT14</accession>
<dbReference type="EMBL" id="GL890927">
    <property type="protein sequence ID" value="EGJ32189.1"/>
    <property type="molecule type" value="Genomic_DNA"/>
</dbReference>
<evidence type="ECO:0000256" key="2">
    <source>
        <dbReference type="ARBA" id="ARBA00022737"/>
    </source>
</evidence>
<dbReference type="PROSITE" id="PS50082">
    <property type="entry name" value="WD_REPEATS_2"/>
    <property type="match status" value="2"/>
</dbReference>
<dbReference type="AlphaFoldDB" id="F4XT14"/>
<evidence type="ECO:0000256" key="3">
    <source>
        <dbReference type="PROSITE-ProRule" id="PRU00221"/>
    </source>
</evidence>
<dbReference type="OrthoDB" id="467149at2"/>
<dbReference type="SMR" id="F4XT14"/>
<organism evidence="4 5">
    <name type="scientific">Moorena producens 3L</name>
    <dbReference type="NCBI Taxonomy" id="489825"/>
    <lineage>
        <taxon>Bacteria</taxon>
        <taxon>Bacillati</taxon>
        <taxon>Cyanobacteriota</taxon>
        <taxon>Cyanophyceae</taxon>
        <taxon>Coleofasciculales</taxon>
        <taxon>Coleofasciculaceae</taxon>
        <taxon>Moorena</taxon>
    </lineage>
</organism>
<protein>
    <submittedName>
        <fullName evidence="4">WD-40 repeat-containing protein</fullName>
    </submittedName>
</protein>
<dbReference type="PROSITE" id="PS00678">
    <property type="entry name" value="WD_REPEATS_1"/>
    <property type="match status" value="2"/>
</dbReference>
<name>F4XT14_9CYAN</name>
<dbReference type="PANTHER" id="PTHR19879">
    <property type="entry name" value="TRANSCRIPTION INITIATION FACTOR TFIID"/>
    <property type="match status" value="1"/>
</dbReference>
<evidence type="ECO:0000313" key="4">
    <source>
        <dbReference type="EMBL" id="EGJ32189.1"/>
    </source>
</evidence>
<evidence type="ECO:0000313" key="5">
    <source>
        <dbReference type="Proteomes" id="UP000003959"/>
    </source>
</evidence>
<proteinExistence type="predicted"/>
<dbReference type="InterPro" id="IPR001680">
    <property type="entry name" value="WD40_rpt"/>
</dbReference>
<dbReference type="PROSITE" id="PS50294">
    <property type="entry name" value="WD_REPEATS_REGION"/>
    <property type="match status" value="2"/>
</dbReference>
<feature type="repeat" description="WD" evidence="3">
    <location>
        <begin position="2"/>
        <end position="43"/>
    </location>
</feature>
<dbReference type="Gene3D" id="2.130.10.10">
    <property type="entry name" value="YVTN repeat-like/Quinoprotein amine dehydrogenase"/>
    <property type="match status" value="1"/>
</dbReference>
<dbReference type="HOGENOM" id="CLU_2012693_0_0_3"/>
<dbReference type="SMART" id="SM00320">
    <property type="entry name" value="WD40"/>
    <property type="match status" value="2"/>
</dbReference>
<evidence type="ECO:0000256" key="1">
    <source>
        <dbReference type="ARBA" id="ARBA00022574"/>
    </source>
</evidence>
<dbReference type="SUPFAM" id="SSF50978">
    <property type="entry name" value="WD40 repeat-like"/>
    <property type="match status" value="1"/>
</dbReference>
<dbReference type="Proteomes" id="UP000003959">
    <property type="component" value="Unassembled WGS sequence"/>
</dbReference>
<feature type="repeat" description="WD" evidence="3">
    <location>
        <begin position="44"/>
        <end position="78"/>
    </location>
</feature>
<sequence length="123" mass="13791">MSSGHNNQLTSIKFSPDGKLLASASLDSRIKLWDVTTGKELQTLIGHRHWVNSVSFSPDGKLLASAGSDNTVKLWNLELDLDNLMRLGCNWLDDYLATHPEMEELESACQSALEKRYSHSHHE</sequence>
<keyword evidence="2" id="KW-0677">Repeat</keyword>
<dbReference type="PANTHER" id="PTHR19879:SF9">
    <property type="entry name" value="TRANSCRIPTION INITIATION FACTOR TFIID SUBUNIT 5"/>
    <property type="match status" value="1"/>
</dbReference>
<dbReference type="RefSeq" id="WP_008185188.1">
    <property type="nucleotide sequence ID" value="NZ_GL890927.1"/>
</dbReference>
<dbReference type="Pfam" id="PF00400">
    <property type="entry name" value="WD40"/>
    <property type="match status" value="2"/>
</dbReference>
<dbReference type="eggNOG" id="COG2319">
    <property type="taxonomic scope" value="Bacteria"/>
</dbReference>
<dbReference type="InterPro" id="IPR019775">
    <property type="entry name" value="WD40_repeat_CS"/>
</dbReference>
<gene>
    <name evidence="4" type="ORF">LYNGBM3L_26900</name>
</gene>